<organism evidence="1 2">
    <name type="scientific">Trichomalopsis sarcophagae</name>
    <dbReference type="NCBI Taxonomy" id="543379"/>
    <lineage>
        <taxon>Eukaryota</taxon>
        <taxon>Metazoa</taxon>
        <taxon>Ecdysozoa</taxon>
        <taxon>Arthropoda</taxon>
        <taxon>Hexapoda</taxon>
        <taxon>Insecta</taxon>
        <taxon>Pterygota</taxon>
        <taxon>Neoptera</taxon>
        <taxon>Endopterygota</taxon>
        <taxon>Hymenoptera</taxon>
        <taxon>Apocrita</taxon>
        <taxon>Proctotrupomorpha</taxon>
        <taxon>Chalcidoidea</taxon>
        <taxon>Pteromalidae</taxon>
        <taxon>Pteromalinae</taxon>
        <taxon>Trichomalopsis</taxon>
    </lineage>
</organism>
<dbReference type="Proteomes" id="UP000215335">
    <property type="component" value="Unassembled WGS sequence"/>
</dbReference>
<dbReference type="PANTHER" id="PTHR46579">
    <property type="entry name" value="F5/8 TYPE C DOMAIN-CONTAINING PROTEIN-RELATED"/>
    <property type="match status" value="1"/>
</dbReference>
<reference evidence="1 2" key="1">
    <citation type="journal article" date="2017" name="Curr. Biol.">
        <title>The Evolution of Venom by Co-option of Single-Copy Genes.</title>
        <authorList>
            <person name="Martinson E.O."/>
            <person name="Mrinalini"/>
            <person name="Kelkar Y.D."/>
            <person name="Chang C.H."/>
            <person name="Werren J.H."/>
        </authorList>
    </citation>
    <scope>NUCLEOTIDE SEQUENCE [LARGE SCALE GENOMIC DNA]</scope>
    <source>
        <strain evidence="1 2">Alberta</strain>
        <tissue evidence="1">Whole body</tissue>
    </source>
</reference>
<keyword evidence="2" id="KW-1185">Reference proteome</keyword>
<dbReference type="PANTHER" id="PTHR46579:SF1">
    <property type="entry name" value="F5_8 TYPE C DOMAIN-CONTAINING PROTEIN"/>
    <property type="match status" value="1"/>
</dbReference>
<name>A0A232ERN8_9HYME</name>
<proteinExistence type="predicted"/>
<dbReference type="AlphaFoldDB" id="A0A232ERN8"/>
<accession>A0A232ERN8</accession>
<sequence length="469" mass="54360">MSKRKFTQFPYTDNFEELTNYMKKKIKRMIKNEHNSKNAQLDYAVQGLTEQNETEENVSIKDVEQINKDHTIDWHKADDESTPHLEILEMNESSDWQWENNIEVSIQEDNHCNNNVILDILKNFSSKSDTKLEDQLFKSVNAHVDKSFGELFLISLKYCLSGKLPFTEIVNLMKLINIICGKKILPDTRYEMNKLCNDFDSITFHSVCSTCSAYNGEYKDFRGTITCELCGTIVDVSNPSNSCFFAIIDPSNAIRKHLKAHEDYYSYIMNERVHEKNQLNDIYDGKLYREFISTLSASDKNKYVTAVMNTDGAPEGTYFEGSMRYPYVTPLPLERTKENTIEFAKEALNIGQPVFGVKSASPLLLLTSFDIIRGFTPDYMHCVLAGVVTQLTDCILCDLPNSDIENIDQFLLNIKVPNQLCRLTRSLKDRRNWKAREWENWLLYYSVPVFNAIMKKKKEIRTIQLIKQN</sequence>
<dbReference type="EMBL" id="NNAY01002585">
    <property type="protein sequence ID" value="OXU20987.1"/>
    <property type="molecule type" value="Genomic_DNA"/>
</dbReference>
<protein>
    <submittedName>
        <fullName evidence="1">Uncharacterized protein</fullName>
    </submittedName>
</protein>
<evidence type="ECO:0000313" key="2">
    <source>
        <dbReference type="Proteomes" id="UP000215335"/>
    </source>
</evidence>
<comment type="caution">
    <text evidence="1">The sequence shown here is derived from an EMBL/GenBank/DDBJ whole genome shotgun (WGS) entry which is preliminary data.</text>
</comment>
<gene>
    <name evidence="1" type="ORF">TSAR_007116</name>
</gene>
<evidence type="ECO:0000313" key="1">
    <source>
        <dbReference type="EMBL" id="OXU20987.1"/>
    </source>
</evidence>